<name>A0ABY9Y8B0_9GAMM</name>
<accession>A0ABY9Y8B0</accession>
<gene>
    <name evidence="1" type="ORF">PDM28_10260</name>
</gene>
<dbReference type="EMBL" id="CP115543">
    <property type="protein sequence ID" value="WNH47094.1"/>
    <property type="molecule type" value="Genomic_DNA"/>
</dbReference>
<reference evidence="1 2" key="1">
    <citation type="submission" date="2022-12" db="EMBL/GenBank/DDBJ databases">
        <title>Two new species, Stenotrophomonas aracearum and Stenotrophomonas oahuensis, isolated from Anthurium (Araceae family) in Hawaii.</title>
        <authorList>
            <person name="Chunag S.C."/>
            <person name="Dobhal S."/>
            <person name="Alvarez A."/>
            <person name="Arif M."/>
        </authorList>
    </citation>
    <scope>NUCLEOTIDE SEQUENCE [LARGE SCALE GENOMIC DNA]</scope>
    <source>
        <strain evidence="1 2">A5588</strain>
    </source>
</reference>
<sequence length="155" mass="17430">MITFIASVYEHSPGYFRSTYYCVGPDDSYCRAVNLTVLSLITELDQEQLEEVAHLLDTMEDPGREPSGTGWANWGYNVVAIWLDPPVAKPGFACFTNDIYPELDVGGEPPQFSHAQLSTILNHWRCFLAEIAVHGMQAMSGRKLETSFNDDHDIR</sequence>
<evidence type="ECO:0000313" key="1">
    <source>
        <dbReference type="EMBL" id="WNH47094.1"/>
    </source>
</evidence>
<dbReference type="RefSeq" id="WP_311181872.1">
    <property type="nucleotide sequence ID" value="NZ_CP115543.1"/>
</dbReference>
<organism evidence="1 2">
    <name type="scientific">Stenotrophomonas aracearum</name>
    <dbReference type="NCBI Taxonomy" id="3003272"/>
    <lineage>
        <taxon>Bacteria</taxon>
        <taxon>Pseudomonadati</taxon>
        <taxon>Pseudomonadota</taxon>
        <taxon>Gammaproteobacteria</taxon>
        <taxon>Lysobacterales</taxon>
        <taxon>Lysobacteraceae</taxon>
        <taxon>Stenotrophomonas</taxon>
    </lineage>
</organism>
<keyword evidence="2" id="KW-1185">Reference proteome</keyword>
<evidence type="ECO:0000313" key="2">
    <source>
        <dbReference type="Proteomes" id="UP001305421"/>
    </source>
</evidence>
<dbReference type="Proteomes" id="UP001305421">
    <property type="component" value="Chromosome"/>
</dbReference>
<proteinExistence type="predicted"/>
<protein>
    <submittedName>
        <fullName evidence="1">Uncharacterized protein</fullName>
    </submittedName>
</protein>